<dbReference type="RefSeq" id="WP_310373251.1">
    <property type="nucleotide sequence ID" value="NZ_JAVDXT010000002.1"/>
</dbReference>
<evidence type="ECO:0000313" key="3">
    <source>
        <dbReference type="EMBL" id="MDR7377639.1"/>
    </source>
</evidence>
<keyword evidence="2" id="KW-0732">Signal</keyword>
<evidence type="ECO:0008006" key="5">
    <source>
        <dbReference type="Google" id="ProtNLM"/>
    </source>
</evidence>
<proteinExistence type="predicted"/>
<feature type="signal peptide" evidence="2">
    <location>
        <begin position="1"/>
        <end position="20"/>
    </location>
</feature>
<accession>A0ABU2C8J1</accession>
<feature type="chain" id="PRO_5046080473" description="TspB protein" evidence="2">
    <location>
        <begin position="21"/>
        <end position="448"/>
    </location>
</feature>
<dbReference type="Proteomes" id="UP001180487">
    <property type="component" value="Unassembled WGS sequence"/>
</dbReference>
<comment type="caution">
    <text evidence="3">The sequence shown here is derived from an EMBL/GenBank/DDBJ whole genome shotgun (WGS) entry which is preliminary data.</text>
</comment>
<feature type="region of interest" description="Disordered" evidence="1">
    <location>
        <begin position="252"/>
        <end position="329"/>
    </location>
</feature>
<evidence type="ECO:0000256" key="2">
    <source>
        <dbReference type="SAM" id="SignalP"/>
    </source>
</evidence>
<gene>
    <name evidence="3" type="ORF">J2X19_002318</name>
</gene>
<organism evidence="3 4">
    <name type="scientific">Rhodoferax ferrireducens</name>
    <dbReference type="NCBI Taxonomy" id="192843"/>
    <lineage>
        <taxon>Bacteria</taxon>
        <taxon>Pseudomonadati</taxon>
        <taxon>Pseudomonadota</taxon>
        <taxon>Betaproteobacteria</taxon>
        <taxon>Burkholderiales</taxon>
        <taxon>Comamonadaceae</taxon>
        <taxon>Rhodoferax</taxon>
    </lineage>
</organism>
<keyword evidence="4" id="KW-1185">Reference proteome</keyword>
<evidence type="ECO:0000313" key="4">
    <source>
        <dbReference type="Proteomes" id="UP001180487"/>
    </source>
</evidence>
<evidence type="ECO:0000256" key="1">
    <source>
        <dbReference type="SAM" id="MobiDB-lite"/>
    </source>
</evidence>
<reference evidence="3 4" key="1">
    <citation type="submission" date="2023-07" db="EMBL/GenBank/DDBJ databases">
        <title>Sorghum-associated microbial communities from plants grown in Nebraska, USA.</title>
        <authorList>
            <person name="Schachtman D."/>
        </authorList>
    </citation>
    <scope>NUCLEOTIDE SEQUENCE [LARGE SCALE GENOMIC DNA]</scope>
    <source>
        <strain evidence="3 4">BE313</strain>
    </source>
</reference>
<feature type="compositionally biased region" description="Polar residues" evidence="1">
    <location>
        <begin position="274"/>
        <end position="294"/>
    </location>
</feature>
<dbReference type="EMBL" id="JAVDXT010000002">
    <property type="protein sequence ID" value="MDR7377639.1"/>
    <property type="molecule type" value="Genomic_DNA"/>
</dbReference>
<sequence>MRIRTLLALLCSFVSAASYAGYAQLAPPTGWSAGTGTERATYRAAANEAWAATNTVRTTAALNVGGRAVEVSAAMRMAANAPRFAARALFVNPWVIAGTIAAPYAFEWAQSKGYFVKDGAWQKGEIQICSSACWLYFEEGHETSGPFYANALPLAEKAANGRHQIEPYLTRLGACEDLGSGSFRCQFRNDAQPGGTPFYFGYGFPRKWAPAADPVGRPATPQEFEEDLAPTTMPWQVPNEIPFNVPVERPILNPDPALNPQPQKVPTGDPVAIPNTNPQQYRYPSTTVTPSNTDAEPWRVNLNPEEITTTDPNAPTSPNPATPASATPADDDLCTAHPEIIACQSGSATDTPLPNVPDLYTQKYPDGLAGVWSGKKQQLTGSSLVGLLSSLMPSVSAGTCPVINLNLDVGVVNFGQHDISPPCEVWTFGKWVIIISALLLARSLVYGG</sequence>
<protein>
    <recommendedName>
        <fullName evidence="5">TspB protein</fullName>
    </recommendedName>
</protein>
<name>A0ABU2C8J1_9BURK</name>